<protein>
    <recommendedName>
        <fullName evidence="2">EthD domain-containing protein</fullName>
    </recommendedName>
</protein>
<dbReference type="HOGENOM" id="CLU_1045377_0_0_5"/>
<dbReference type="InterPro" id="IPR009799">
    <property type="entry name" value="EthD_dom"/>
</dbReference>
<evidence type="ECO:0000313" key="1">
    <source>
        <dbReference type="EMBL" id="ABJ07156.1"/>
    </source>
</evidence>
<dbReference type="SUPFAM" id="SSF54909">
    <property type="entry name" value="Dimeric alpha+beta barrel"/>
    <property type="match status" value="1"/>
</dbReference>
<evidence type="ECO:0008006" key="2">
    <source>
        <dbReference type="Google" id="ProtNLM"/>
    </source>
</evidence>
<dbReference type="STRING" id="316055.RPE_3221"/>
<dbReference type="InterPro" id="IPR011008">
    <property type="entry name" value="Dimeric_a/b-barrel"/>
</dbReference>
<proteinExistence type="predicted"/>
<name>Q07LM8_RHOP5</name>
<gene>
    <name evidence="1" type="ordered locus">RPE_3221</name>
</gene>
<dbReference type="EMBL" id="CP000463">
    <property type="protein sequence ID" value="ABJ07156.1"/>
    <property type="molecule type" value="Genomic_DNA"/>
</dbReference>
<dbReference type="Gene3D" id="3.30.70.100">
    <property type="match status" value="1"/>
</dbReference>
<accession>Q07LM8</accession>
<organism evidence="1">
    <name type="scientific">Rhodopseudomonas palustris (strain BisA53)</name>
    <dbReference type="NCBI Taxonomy" id="316055"/>
    <lineage>
        <taxon>Bacteria</taxon>
        <taxon>Pseudomonadati</taxon>
        <taxon>Pseudomonadota</taxon>
        <taxon>Alphaproteobacteria</taxon>
        <taxon>Hyphomicrobiales</taxon>
        <taxon>Nitrobacteraceae</taxon>
        <taxon>Rhodopseudomonas</taxon>
    </lineage>
</organism>
<dbReference type="KEGG" id="rpe:RPE_3221"/>
<reference evidence="1" key="1">
    <citation type="submission" date="2006-09" db="EMBL/GenBank/DDBJ databases">
        <title>Complete sequence of Rhodopseudomonas palustris BisA53.</title>
        <authorList>
            <consortium name="US DOE Joint Genome Institute"/>
            <person name="Copeland A."/>
            <person name="Lucas S."/>
            <person name="Lapidus A."/>
            <person name="Barry K."/>
            <person name="Detter J.C."/>
            <person name="Glavina del Rio T."/>
            <person name="Hammon N."/>
            <person name="Israni S."/>
            <person name="Dalin E."/>
            <person name="Tice H."/>
            <person name="Pitluck S."/>
            <person name="Chain P."/>
            <person name="Malfatti S."/>
            <person name="Shin M."/>
            <person name="Vergez L."/>
            <person name="Schmutz J."/>
            <person name="Larimer F."/>
            <person name="Land M."/>
            <person name="Hauser L."/>
            <person name="Pelletier D.A."/>
            <person name="Kyrpides N."/>
            <person name="Kim E."/>
            <person name="Harwood C.S."/>
            <person name="Oda Y."/>
            <person name="Richardson P."/>
        </authorList>
    </citation>
    <scope>NUCLEOTIDE SEQUENCE [LARGE SCALE GENOMIC DNA]</scope>
    <source>
        <strain evidence="1">BisA53</strain>
    </source>
</reference>
<dbReference type="GO" id="GO:0016491">
    <property type="term" value="F:oxidoreductase activity"/>
    <property type="evidence" value="ECO:0007669"/>
    <property type="project" value="InterPro"/>
</dbReference>
<dbReference type="AlphaFoldDB" id="Q07LM8"/>
<sequence>MTISGADNAFAPHGRALARRLMVAPAEWALELCLTGDQRLAPTARAWFHRDGASRLLGLADLAHRDLYSPATEARDPFVLSTAAPLAFAIAYFSSQAGLSAAIADAALGRWLDAAPKMLALTVTPLRVTTYPVDEPGEAGCATSYHYVVRYYGPPHHAAPFAAAYERTHPPLLARLPRIRGIACFHPIAEIAAPGRTAADYLIGNEVEFDSAADFETAMASPARALLRADFEALPPLFRDNTHFEMRRERRFPQARAVASVTAIQE</sequence>
<dbReference type="NCBIfam" id="TIGR02118">
    <property type="entry name" value="EthD family reductase"/>
    <property type="match status" value="1"/>
</dbReference>